<feature type="compositionally biased region" description="Polar residues" evidence="1">
    <location>
        <begin position="337"/>
        <end position="352"/>
    </location>
</feature>
<gene>
    <name evidence="2" type="ORF">ANN_21752</name>
</gene>
<feature type="compositionally biased region" description="Polar residues" evidence="1">
    <location>
        <begin position="298"/>
        <end position="311"/>
    </location>
</feature>
<feature type="compositionally biased region" description="Basic and acidic residues" evidence="1">
    <location>
        <begin position="314"/>
        <end position="330"/>
    </location>
</feature>
<dbReference type="EMBL" id="JAJSOF020000033">
    <property type="protein sequence ID" value="KAJ4429582.1"/>
    <property type="molecule type" value="Genomic_DNA"/>
</dbReference>
<feature type="compositionally biased region" description="Polar residues" evidence="1">
    <location>
        <begin position="867"/>
        <end position="876"/>
    </location>
</feature>
<feature type="region of interest" description="Disordered" evidence="1">
    <location>
        <begin position="224"/>
        <end position="268"/>
    </location>
</feature>
<feature type="region of interest" description="Disordered" evidence="1">
    <location>
        <begin position="1147"/>
        <end position="1171"/>
    </location>
</feature>
<feature type="compositionally biased region" description="Polar residues" evidence="1">
    <location>
        <begin position="812"/>
        <end position="826"/>
    </location>
</feature>
<comment type="caution">
    <text evidence="2">The sequence shown here is derived from an EMBL/GenBank/DDBJ whole genome shotgun (WGS) entry which is preliminary data.</text>
</comment>
<feature type="compositionally biased region" description="Low complexity" evidence="1">
    <location>
        <begin position="1348"/>
        <end position="1358"/>
    </location>
</feature>
<sequence>MCYISAVSTASWCDVSANSREKAESHALAGLKIMSMGESRNAYRVLVGKPEGKRPLGRPRRRWEDNKMDLREILKVEALAKKPSYLILTVADGSLFIYKSHPKDTLRSDNTVNTVRILVKDSPVTVEECKDYDFVKLVAVDVDEIIEPNGESSELYMSLEMKFGKSGSKCRIVPLIDRENTAKRVKKQKEKLKSQNESEKPEGYGRQLVKEMLQGDFSEDLIGSATDNERETMDSRLSPLKRIRNISEKRPAPNEDENSKTKHKVMKTSDNSVISDEVLIIDDTESDEVTIIDDTESALPSQKESQPQWLSSIKEPHLKRVRERDKETGLRIRKRSNSNLNKDQKTGSATSKSNDKSTENEYELSSSVRKDTSKCNMRPKKRSISTPSLPLKERSTSVGNQNVSEREKSVLTASPPLPKKLRTATSLPTGNIRERNNSVSALGVSRNQDNASVAAAKQGRDQDFVSVIAEKQVRNNDCASVVAEKQSKNQDCASVVADKQVRNNDCASVVAEKQSKNQDCASVVADKQVRNNDCASVVAEKQSKNQDCASVVADKQVRNKDCASVVAEKQSKNQDCASVVAEKQNEQLTKSSSGTNKQQTSIKSPKKVQRSISLPQLPESAPSPQKASRSTTLPLSPPGTLITITNSRDFIKVMKDIEREVIRKHCMPESSLSVTQEEDNVERRDIFSQKLNMFNVNSKKKQLVTNLHSNDAPSCSSRLPQFDDTIDHAIRNLSETRIVREQMTDSSKSVVLNALNAGSHDGATVSLVTKQNKACETEQGMNNFPSRTKDDSPYKILPREMLRREENDTQDDVPTSESRNQQGNQSILRNHCENEMVSRNQHNSQPVLEIQQENQSNSRKQQEKKPISTNQQENQPGFVQVESQNVPLENNCQNLPYSDWSTYNSHPTHTHLAPIARVAPVCRQADNPTTSVNEEGDESVSCIRSEHTSPTVLKKELNTVEQESNDKVCETFLSLEEGSEHQGSQHSSAGHREKSSDEITETYSDFEVCVRNKGTQHFTSTQSSGSGNGGPVGVNEFQTFALSQAKSETQKLSSSVENEESDAEFESAIPHVVSVSALSAACSGQALQSECGGGSDQMSALSQACPRELSSKLSGEEFESANPHVVSGDKASALSCSGQALQSECGGRSDQTSALSQACPRELPSKLSGEEFESADKLRPLLLEQPEKQAQSSNCEAVKEVSVRETESADVPEIVSSDKLKSLSHDNPERESLSLKCEVESELSSGEYESVGSPSDNFWSLPHTCPEQQALTSKCGSKSDVSFEKLKSTELLCDKLKSLPHKPSEEQSGSSKPRTEVKLSDGECGSSGLPVVPREEQSILLHEHPEENTVSSEVSTEEFYSPDLTGTCSGKLKSLSNDRLEELSSHSEAENEGFESADLPGIPSDDLRPLLRECPVERTLSRKCDVEKGVSVGMLDSVAVPGTSSDTSRTLPLECAEKQAQSSNHEVESGFSFAESEIPEVLSSSFETVRELETEEEPETDNQTFASVDHIFLQYPGDVDELMRMCVLCTHQYMPQSANTSNRSGPVSKVCWNAQLQYMFPVQN</sequence>
<feature type="compositionally biased region" description="Basic and acidic residues" evidence="1">
    <location>
        <begin position="1379"/>
        <end position="1389"/>
    </location>
</feature>
<feature type="compositionally biased region" description="Polar residues" evidence="1">
    <location>
        <begin position="622"/>
        <end position="634"/>
    </location>
</feature>
<feature type="compositionally biased region" description="Basic and acidic residues" evidence="1">
    <location>
        <begin position="1197"/>
        <end position="1207"/>
    </location>
</feature>
<organism evidence="2 3">
    <name type="scientific">Periplaneta americana</name>
    <name type="common">American cockroach</name>
    <name type="synonym">Blatta americana</name>
    <dbReference type="NCBI Taxonomy" id="6978"/>
    <lineage>
        <taxon>Eukaryota</taxon>
        <taxon>Metazoa</taxon>
        <taxon>Ecdysozoa</taxon>
        <taxon>Arthropoda</taxon>
        <taxon>Hexapoda</taxon>
        <taxon>Insecta</taxon>
        <taxon>Pterygota</taxon>
        <taxon>Neoptera</taxon>
        <taxon>Polyneoptera</taxon>
        <taxon>Dictyoptera</taxon>
        <taxon>Blattodea</taxon>
        <taxon>Blattoidea</taxon>
        <taxon>Blattidae</taxon>
        <taxon>Blattinae</taxon>
        <taxon>Periplaneta</taxon>
    </lineage>
</organism>
<feature type="compositionally biased region" description="Basic and acidic residues" evidence="1">
    <location>
        <begin position="191"/>
        <end position="203"/>
    </location>
</feature>
<keyword evidence="3" id="KW-1185">Reference proteome</keyword>
<proteinExistence type="predicted"/>
<feature type="region of interest" description="Disordered" evidence="1">
    <location>
        <begin position="1379"/>
        <end position="1403"/>
    </location>
</feature>
<feature type="compositionally biased region" description="Basic and acidic residues" evidence="1">
    <location>
        <begin position="245"/>
        <end position="260"/>
    </location>
</feature>
<dbReference type="Proteomes" id="UP001148838">
    <property type="component" value="Unassembled WGS sequence"/>
</dbReference>
<evidence type="ECO:0000313" key="2">
    <source>
        <dbReference type="EMBL" id="KAJ4429582.1"/>
    </source>
</evidence>
<evidence type="ECO:0000313" key="3">
    <source>
        <dbReference type="Proteomes" id="UP001148838"/>
    </source>
</evidence>
<feature type="region of interest" description="Disordered" evidence="1">
    <location>
        <begin position="852"/>
        <end position="876"/>
    </location>
</feature>
<reference evidence="2 3" key="1">
    <citation type="journal article" date="2022" name="Allergy">
        <title>Genome assembly and annotation of Periplaneta americana reveal a comprehensive cockroach allergen profile.</title>
        <authorList>
            <person name="Wang L."/>
            <person name="Xiong Q."/>
            <person name="Saelim N."/>
            <person name="Wang L."/>
            <person name="Nong W."/>
            <person name="Wan A.T."/>
            <person name="Shi M."/>
            <person name="Liu X."/>
            <person name="Cao Q."/>
            <person name="Hui J.H.L."/>
            <person name="Sookrung N."/>
            <person name="Leung T.F."/>
            <person name="Tungtrongchitr A."/>
            <person name="Tsui S.K.W."/>
        </authorList>
    </citation>
    <scope>NUCLEOTIDE SEQUENCE [LARGE SCALE GENOMIC DNA]</scope>
    <source>
        <strain evidence="2">PWHHKU_190912</strain>
    </source>
</reference>
<feature type="compositionally biased region" description="Basic and acidic residues" evidence="1">
    <location>
        <begin position="1216"/>
        <end position="1236"/>
    </location>
</feature>
<protein>
    <submittedName>
        <fullName evidence="2">Uncharacterized protein</fullName>
    </submittedName>
</protein>
<feature type="region of interest" description="Disordered" evidence="1">
    <location>
        <begin position="183"/>
        <end position="204"/>
    </location>
</feature>
<feature type="region of interest" description="Disordered" evidence="1">
    <location>
        <begin position="977"/>
        <end position="998"/>
    </location>
</feature>
<feature type="region of interest" description="Disordered" evidence="1">
    <location>
        <begin position="800"/>
        <end position="826"/>
    </location>
</feature>
<feature type="region of interest" description="Disordered" evidence="1">
    <location>
        <begin position="296"/>
        <end position="411"/>
    </location>
</feature>
<feature type="region of interest" description="Disordered" evidence="1">
    <location>
        <begin position="1298"/>
        <end position="1337"/>
    </location>
</feature>
<feature type="region of interest" description="Disordered" evidence="1">
    <location>
        <begin position="1343"/>
        <end position="1362"/>
    </location>
</feature>
<name>A0ABQ8S6C4_PERAM</name>
<accession>A0ABQ8S6C4</accession>
<feature type="compositionally biased region" description="Polar residues" evidence="1">
    <location>
        <begin position="586"/>
        <end position="603"/>
    </location>
</feature>
<evidence type="ECO:0000256" key="1">
    <source>
        <dbReference type="SAM" id="MobiDB-lite"/>
    </source>
</evidence>
<feature type="region of interest" description="Disordered" evidence="1">
    <location>
        <begin position="1184"/>
        <end position="1236"/>
    </location>
</feature>
<feature type="region of interest" description="Disordered" evidence="1">
    <location>
        <begin position="585"/>
        <end position="639"/>
    </location>
</feature>